<evidence type="ECO:0000256" key="3">
    <source>
        <dbReference type="ARBA" id="ARBA00022448"/>
    </source>
</evidence>
<evidence type="ECO:0000256" key="6">
    <source>
        <dbReference type="ARBA" id="ARBA00023136"/>
    </source>
</evidence>
<evidence type="ECO:0000256" key="5">
    <source>
        <dbReference type="ARBA" id="ARBA00022692"/>
    </source>
</evidence>
<keyword evidence="3" id="KW-0813">Transport</keyword>
<evidence type="ECO:0000313" key="9">
    <source>
        <dbReference type="EMBL" id="MCQ8129984.1"/>
    </source>
</evidence>
<feature type="chain" id="PRO_5046781196" evidence="8">
    <location>
        <begin position="22"/>
        <end position="442"/>
    </location>
</feature>
<protein>
    <submittedName>
        <fullName evidence="9">TolC family outer membrane protein</fullName>
    </submittedName>
</protein>
<evidence type="ECO:0000256" key="1">
    <source>
        <dbReference type="ARBA" id="ARBA00004442"/>
    </source>
</evidence>
<reference evidence="9 10" key="1">
    <citation type="submission" date="2022-07" db="EMBL/GenBank/DDBJ databases">
        <title>Methylomonas rivi sp. nov., Methylomonas rosea sp. nov., Methylomonas aureus sp. nov. and Methylomonas subterranea sp. nov., four novel methanotrophs isolated from a freshwater creek and the deep terrestrial subsurface.</title>
        <authorList>
            <person name="Abin C."/>
            <person name="Sankaranarayanan K."/>
            <person name="Garner C."/>
            <person name="Sindelar R."/>
            <person name="Kotary K."/>
            <person name="Garner R."/>
            <person name="Barclay S."/>
            <person name="Lawson P."/>
            <person name="Krumholz L."/>
        </authorList>
    </citation>
    <scope>NUCLEOTIDE SEQUENCE [LARGE SCALE GENOMIC DNA]</scope>
    <source>
        <strain evidence="9 10">WSC-6</strain>
    </source>
</reference>
<dbReference type="PANTHER" id="PTHR30026">
    <property type="entry name" value="OUTER MEMBRANE PROTEIN TOLC"/>
    <property type="match status" value="1"/>
</dbReference>
<dbReference type="RefSeq" id="WP_256616412.1">
    <property type="nucleotide sequence ID" value="NZ_JANIBK010000115.1"/>
</dbReference>
<dbReference type="Pfam" id="PF02321">
    <property type="entry name" value="OEP"/>
    <property type="match status" value="2"/>
</dbReference>
<keyword evidence="4" id="KW-1134">Transmembrane beta strand</keyword>
<keyword evidence="10" id="KW-1185">Reference proteome</keyword>
<name>A0ABT1U812_9GAMM</name>
<comment type="subcellular location">
    <subcellularLocation>
        <location evidence="1">Cell outer membrane</location>
    </subcellularLocation>
</comment>
<dbReference type="Proteomes" id="UP001524586">
    <property type="component" value="Unassembled WGS sequence"/>
</dbReference>
<keyword evidence="8" id="KW-0732">Signal</keyword>
<keyword evidence="7" id="KW-0998">Cell outer membrane</keyword>
<evidence type="ECO:0000256" key="7">
    <source>
        <dbReference type="ARBA" id="ARBA00023237"/>
    </source>
</evidence>
<dbReference type="InterPro" id="IPR003423">
    <property type="entry name" value="OMP_efflux"/>
</dbReference>
<organism evidence="9 10">
    <name type="scientific">Methylomonas rivi</name>
    <dbReference type="NCBI Taxonomy" id="2952226"/>
    <lineage>
        <taxon>Bacteria</taxon>
        <taxon>Pseudomonadati</taxon>
        <taxon>Pseudomonadota</taxon>
        <taxon>Gammaproteobacteria</taxon>
        <taxon>Methylococcales</taxon>
        <taxon>Methylococcaceae</taxon>
        <taxon>Methylomonas</taxon>
    </lineage>
</organism>
<accession>A0ABT1U812</accession>
<evidence type="ECO:0000256" key="4">
    <source>
        <dbReference type="ARBA" id="ARBA00022452"/>
    </source>
</evidence>
<dbReference type="EMBL" id="JANIBK010000115">
    <property type="protein sequence ID" value="MCQ8129984.1"/>
    <property type="molecule type" value="Genomic_DNA"/>
</dbReference>
<evidence type="ECO:0000256" key="2">
    <source>
        <dbReference type="ARBA" id="ARBA00007613"/>
    </source>
</evidence>
<gene>
    <name evidence="9" type="ORF">NP596_16115</name>
</gene>
<feature type="signal peptide" evidence="8">
    <location>
        <begin position="1"/>
        <end position="21"/>
    </location>
</feature>
<comment type="caution">
    <text evidence="9">The sequence shown here is derived from an EMBL/GenBank/DDBJ whole genome shotgun (WGS) entry which is preliminary data.</text>
</comment>
<proteinExistence type="inferred from homology"/>
<evidence type="ECO:0000313" key="10">
    <source>
        <dbReference type="Proteomes" id="UP001524586"/>
    </source>
</evidence>
<evidence type="ECO:0000256" key="8">
    <source>
        <dbReference type="SAM" id="SignalP"/>
    </source>
</evidence>
<dbReference type="SUPFAM" id="SSF56954">
    <property type="entry name" value="Outer membrane efflux proteins (OEP)"/>
    <property type="match status" value="1"/>
</dbReference>
<keyword evidence="5" id="KW-0812">Transmembrane</keyword>
<dbReference type="NCBIfam" id="TIGR01844">
    <property type="entry name" value="type_I_sec_TolC"/>
    <property type="match status" value="1"/>
</dbReference>
<dbReference type="InterPro" id="IPR051906">
    <property type="entry name" value="TolC-like"/>
</dbReference>
<sequence length="442" mass="49452">MRAFKLPLIACWLGLATQTQAADLLELYDQALLTHPIVKGSEFAIDQAKARHDQARSKLLPQISAVGNLNWNELSQALPNNSLSSQSSATSSYQGTRGVVQLRQALFDLSSFLRWQGAESITLQTEQELEVAKISMTANLIDQYLEVLETEDQINYLQSEKSHTESDLKRMQRMQAMQLVPVTDLYDIEAYYQTLLTTELETIGARDIGLAKLNETTGVVVTALLKLNADSIPPVNSELEQWVEQGAQQHPSLLALNHAVDGAQKEIDGAKADHLPTLSMQMSQVYADNGGFDNRQLPYYNVGSIGLQVNVPIYAGGGTEASVDEATARYHQTQEKRTAKLREIDKEIRTAFVQARTGRARIDSTTKEVEAREKARDGKIKSYELGVINIVDLLEAKKNLLKTQFQHAQSRYDFIRSVVALKLWSGNLHRQDVEEINNWLVR</sequence>
<dbReference type="Gene3D" id="1.20.1600.10">
    <property type="entry name" value="Outer membrane efflux proteins (OEP)"/>
    <property type="match status" value="1"/>
</dbReference>
<keyword evidence="6" id="KW-0472">Membrane</keyword>
<dbReference type="PANTHER" id="PTHR30026:SF20">
    <property type="entry name" value="OUTER MEMBRANE PROTEIN TOLC"/>
    <property type="match status" value="1"/>
</dbReference>
<comment type="similarity">
    <text evidence="2">Belongs to the outer membrane factor (OMF) (TC 1.B.17) family.</text>
</comment>
<dbReference type="InterPro" id="IPR010130">
    <property type="entry name" value="T1SS_OMP_TolC"/>
</dbReference>